<dbReference type="Proteomes" id="UP000237580">
    <property type="component" value="Unassembled WGS sequence"/>
</dbReference>
<evidence type="ECO:0000313" key="1">
    <source>
        <dbReference type="EMBL" id="SOQ07745.1"/>
    </source>
</evidence>
<proteinExistence type="predicted"/>
<dbReference type="RefSeq" id="WP_181134230.1">
    <property type="nucleotide sequence ID" value="NZ_ODAL01000051.1"/>
</dbReference>
<evidence type="ECO:0000313" key="2">
    <source>
        <dbReference type="Proteomes" id="UP000237580"/>
    </source>
</evidence>
<protein>
    <submittedName>
        <fullName evidence="1">Uncharacterized protein</fullName>
    </submittedName>
</protein>
<gene>
    <name evidence="1" type="ORF">NCPPB2254_01489</name>
</gene>
<name>A0AB38EBH3_9PSED</name>
<dbReference type="AlphaFoldDB" id="A0AB38EBH3"/>
<dbReference type="EMBL" id="ODAM01000045">
    <property type="protein sequence ID" value="SOQ07745.1"/>
    <property type="molecule type" value="Genomic_DNA"/>
</dbReference>
<accession>A0AB38EBH3</accession>
<organism evidence="1 2">
    <name type="scientific">Pseudomonas syringae pv. persicae</name>
    <dbReference type="NCBI Taxonomy" id="237306"/>
    <lineage>
        <taxon>Bacteria</taxon>
        <taxon>Pseudomonadati</taxon>
        <taxon>Pseudomonadota</taxon>
        <taxon>Gammaproteobacteria</taxon>
        <taxon>Pseudomonadales</taxon>
        <taxon>Pseudomonadaceae</taxon>
        <taxon>Pseudomonas</taxon>
    </lineage>
</organism>
<reference evidence="1 2" key="1">
    <citation type="submission" date="2017-11" db="EMBL/GenBank/DDBJ databases">
        <authorList>
            <person name="Blom J."/>
        </authorList>
    </citation>
    <scope>NUCLEOTIDE SEQUENCE [LARGE SCALE GENOMIC DNA]</scope>
    <source>
        <strain evidence="1">NCPPB 2254</strain>
    </source>
</reference>
<comment type="caution">
    <text evidence="1">The sequence shown here is derived from an EMBL/GenBank/DDBJ whole genome shotgun (WGS) entry which is preliminary data.</text>
</comment>
<sequence length="400" mass="45719">MDIENLILKRNAQIYTLKRKLSKKALTEIVDGALKKATTHPLISEFRKEGIRLPNNTNTAQKDINYTYSAHVFTTRKKVDFLNEEKYDEIHAYIIIIEYENYVAILKRNCSNIETILDKHLTLIPHDRILALASTTETEFQKIALRNMTTSDRAIRGRQYEAANLNGLLSLHAAGRSIPHTMRIRQGGSIKSLTTSTGRIIEQSERQAIQDIAQWVTLITMRLNANSNASEFLSSFAKPKKLQEVLKISRPASLLFETGLLHEDLKNDEALLGRLNKSGDFIKISKKTYQAIIEALEPCYEIDSGGYIENPESFVARLKKNSKTLTFDIPLLQKFKISDSVNTYSLQQYIIKNKLYSICFTDPKFMYFRGECFEDTSGISEIDSIIKILHDKTELNLGRR</sequence>